<organism evidence="1 2">
    <name type="scientific">Microvirga brassicacearum</name>
    <dbReference type="NCBI Taxonomy" id="2580413"/>
    <lineage>
        <taxon>Bacteria</taxon>
        <taxon>Pseudomonadati</taxon>
        <taxon>Pseudomonadota</taxon>
        <taxon>Alphaproteobacteria</taxon>
        <taxon>Hyphomicrobiales</taxon>
        <taxon>Methylobacteriaceae</taxon>
        <taxon>Microvirga</taxon>
    </lineage>
</organism>
<dbReference type="GO" id="GO:0003677">
    <property type="term" value="F:DNA binding"/>
    <property type="evidence" value="ECO:0007669"/>
    <property type="project" value="InterPro"/>
</dbReference>
<dbReference type="RefSeq" id="WP_150942071.1">
    <property type="nucleotide sequence ID" value="NZ_VCMV01000003.1"/>
</dbReference>
<evidence type="ECO:0000313" key="1">
    <source>
        <dbReference type="EMBL" id="KAB0269014.1"/>
    </source>
</evidence>
<gene>
    <name evidence="1" type="ORF">FEZ63_02590</name>
</gene>
<dbReference type="Gene3D" id="1.10.260.40">
    <property type="entry name" value="lambda repressor-like DNA-binding domains"/>
    <property type="match status" value="1"/>
</dbReference>
<name>A0A5N3PGZ6_9HYPH</name>
<proteinExistence type="predicted"/>
<dbReference type="Proteomes" id="UP000325684">
    <property type="component" value="Unassembled WGS sequence"/>
</dbReference>
<dbReference type="InterPro" id="IPR010982">
    <property type="entry name" value="Lambda_DNA-bd_dom_sf"/>
</dbReference>
<dbReference type="AlphaFoldDB" id="A0A5N3PGZ6"/>
<evidence type="ECO:0008006" key="3">
    <source>
        <dbReference type="Google" id="ProtNLM"/>
    </source>
</evidence>
<keyword evidence="2" id="KW-1185">Reference proteome</keyword>
<dbReference type="SUPFAM" id="SSF47413">
    <property type="entry name" value="lambda repressor-like DNA-binding domains"/>
    <property type="match status" value="1"/>
</dbReference>
<evidence type="ECO:0000313" key="2">
    <source>
        <dbReference type="Proteomes" id="UP000325684"/>
    </source>
</evidence>
<protein>
    <recommendedName>
        <fullName evidence="3">Helix-turn-helix transcriptional regulator</fullName>
    </recommendedName>
</protein>
<dbReference type="OrthoDB" id="123556at2"/>
<reference evidence="1 2" key="1">
    <citation type="journal article" date="2019" name="Microorganisms">
        <title>Genome Insights into the Novel Species Microvirga brassicacearum, a Rapeseed Endophyte with Biotechnological Potential.</title>
        <authorList>
            <person name="Jimenez-Gomez A."/>
            <person name="Saati-Santamaria Z."/>
            <person name="Igual J.M."/>
            <person name="Rivas R."/>
            <person name="Mateos P.F."/>
            <person name="Garcia-Fraile P."/>
        </authorList>
    </citation>
    <scope>NUCLEOTIDE SEQUENCE [LARGE SCALE GENOMIC DNA]</scope>
    <source>
        <strain evidence="1 2">CDVBN77</strain>
    </source>
</reference>
<sequence>MSDMTIIERFRHHLFRTDQADMAAIMRVSQATVCKWEKSGAPEPRIDKLRLLRDCAISRSLPWKDEWLLDGPPIPPDIQAREAA</sequence>
<comment type="caution">
    <text evidence="1">The sequence shown here is derived from an EMBL/GenBank/DDBJ whole genome shotgun (WGS) entry which is preliminary data.</text>
</comment>
<accession>A0A5N3PGZ6</accession>
<dbReference type="EMBL" id="VCMV01000003">
    <property type="protein sequence ID" value="KAB0269014.1"/>
    <property type="molecule type" value="Genomic_DNA"/>
</dbReference>